<keyword evidence="3" id="KW-1185">Reference proteome</keyword>
<dbReference type="Proteomes" id="UP001225646">
    <property type="component" value="Unassembled WGS sequence"/>
</dbReference>
<feature type="chain" id="PRO_5045370461" evidence="1">
    <location>
        <begin position="24"/>
        <end position="270"/>
    </location>
</feature>
<gene>
    <name evidence="2" type="ORF">J2S06_003158</name>
</gene>
<dbReference type="RefSeq" id="WP_419152906.1">
    <property type="nucleotide sequence ID" value="NZ_JAUSTR010000038.1"/>
</dbReference>
<organism evidence="2 3">
    <name type="scientific">Aeribacillus alveayuensis</name>
    <dbReference type="NCBI Taxonomy" id="279215"/>
    <lineage>
        <taxon>Bacteria</taxon>
        <taxon>Bacillati</taxon>
        <taxon>Bacillota</taxon>
        <taxon>Bacilli</taxon>
        <taxon>Bacillales</taxon>
        <taxon>Bacillaceae</taxon>
        <taxon>Aeribacillus</taxon>
    </lineage>
</organism>
<evidence type="ECO:0000313" key="2">
    <source>
        <dbReference type="EMBL" id="MDQ0164014.1"/>
    </source>
</evidence>
<keyword evidence="1" id="KW-0732">Signal</keyword>
<accession>A0ABT9VT18</accession>
<evidence type="ECO:0000256" key="1">
    <source>
        <dbReference type="SAM" id="SignalP"/>
    </source>
</evidence>
<dbReference type="EMBL" id="JAUSTR010000038">
    <property type="protein sequence ID" value="MDQ0164014.1"/>
    <property type="molecule type" value="Genomic_DNA"/>
</dbReference>
<proteinExistence type="predicted"/>
<protein>
    <submittedName>
        <fullName evidence="2">Uncharacterized protein</fullName>
    </submittedName>
</protein>
<comment type="caution">
    <text evidence="2">The sequence shown here is derived from an EMBL/GenBank/DDBJ whole genome shotgun (WGS) entry which is preliminary data.</text>
</comment>
<feature type="signal peptide" evidence="1">
    <location>
        <begin position="1"/>
        <end position="23"/>
    </location>
</feature>
<evidence type="ECO:0000313" key="3">
    <source>
        <dbReference type="Proteomes" id="UP001225646"/>
    </source>
</evidence>
<name>A0ABT9VT18_9BACI</name>
<reference evidence="2 3" key="1">
    <citation type="submission" date="2023-07" db="EMBL/GenBank/DDBJ databases">
        <title>Genomic Encyclopedia of Type Strains, Phase IV (KMG-IV): sequencing the most valuable type-strain genomes for metagenomic binning, comparative biology and taxonomic classification.</title>
        <authorList>
            <person name="Goeker M."/>
        </authorList>
    </citation>
    <scope>NUCLEOTIDE SEQUENCE [LARGE SCALE GENOMIC DNA]</scope>
    <source>
        <strain evidence="2 3">DSM 19092</strain>
    </source>
</reference>
<sequence>MKIVKVFIIALLFVFGISNVGLAKENNDGNSSLTEKEYQYLLKNGHTEEEIKDLPIEVAKQLVKDKAIKQNSGYIIKNFYEASNEESGEFFTTASISSSELKLAGTVYKVTSDRSGYNKYYIYANFQWLKSPFWTLTDKMTIGFPSSSGFFLPTSNGSVTQHQHRYSYDAYGNGNWVDTPIKYTPSDWDPNAGVAGSYDLKKLSDFTLHKGYIGQYVYVRNTVHGDMNIKIEYGHRMYGGSPSVSVFPAGLSITPSSWTDTASYALTLTY</sequence>